<comment type="similarity">
    <text evidence="2">Belongs to the type II topoisomerase GyrB family.</text>
</comment>
<reference evidence="9" key="1">
    <citation type="journal article" date="2014" name="Front. Microbiol.">
        <title>High frequency of phylogenetically diverse reductive dehalogenase-homologous genes in deep subseafloor sedimentary metagenomes.</title>
        <authorList>
            <person name="Kawai M."/>
            <person name="Futagami T."/>
            <person name="Toyoda A."/>
            <person name="Takaki Y."/>
            <person name="Nishi S."/>
            <person name="Hori S."/>
            <person name="Arai W."/>
            <person name="Tsubouchi T."/>
            <person name="Morono Y."/>
            <person name="Uchiyama I."/>
            <person name="Ito T."/>
            <person name="Fujiyama A."/>
            <person name="Inagaki F."/>
            <person name="Takami H."/>
        </authorList>
    </citation>
    <scope>NUCLEOTIDE SEQUENCE</scope>
    <source>
        <strain evidence="9">Expedition CK06-06</strain>
    </source>
</reference>
<evidence type="ECO:0000313" key="9">
    <source>
        <dbReference type="EMBL" id="GAG25608.1"/>
    </source>
</evidence>
<dbReference type="GO" id="GO:0006265">
    <property type="term" value="P:DNA topological change"/>
    <property type="evidence" value="ECO:0007669"/>
    <property type="project" value="InterPro"/>
</dbReference>
<keyword evidence="6" id="KW-0238">DNA-binding</keyword>
<dbReference type="Gene3D" id="3.40.50.670">
    <property type="match status" value="1"/>
</dbReference>
<comment type="caution">
    <text evidence="9">The sequence shown here is derived from an EMBL/GenBank/DDBJ whole genome shotgun (WGS) entry which is preliminary data.</text>
</comment>
<dbReference type="SUPFAM" id="SSF56719">
    <property type="entry name" value="Type II DNA topoisomerase"/>
    <property type="match status" value="1"/>
</dbReference>
<evidence type="ECO:0000259" key="8">
    <source>
        <dbReference type="Pfam" id="PF00986"/>
    </source>
</evidence>
<evidence type="ECO:0000256" key="5">
    <source>
        <dbReference type="ARBA" id="ARBA00023029"/>
    </source>
</evidence>
<organism evidence="9">
    <name type="scientific">marine sediment metagenome</name>
    <dbReference type="NCBI Taxonomy" id="412755"/>
    <lineage>
        <taxon>unclassified sequences</taxon>
        <taxon>metagenomes</taxon>
        <taxon>ecological metagenomes</taxon>
    </lineage>
</organism>
<accession>X0WM72</accession>
<sequence>KKGAVKGEEAQQGDVTKEIGLVELFEAREIEKLVEKLESLNMDIENYEPVEEAPIAGRKKREVKPKPVYRVEVDGEKKFLYNMKEIVSYIRTVGRKGMTIQRYKGLGEMNPHQLWETTMNPDKRTILQVTLEDAVAADRMFTILMGDQVAPRREFIYKYAPEVRNLDI</sequence>
<evidence type="ECO:0000256" key="4">
    <source>
        <dbReference type="ARBA" id="ARBA00022840"/>
    </source>
</evidence>
<keyword evidence="5" id="KW-0799">Topoisomerase</keyword>
<dbReference type="GO" id="GO:0005524">
    <property type="term" value="F:ATP binding"/>
    <property type="evidence" value="ECO:0007669"/>
    <property type="project" value="UniProtKB-KW"/>
</dbReference>
<comment type="catalytic activity">
    <reaction evidence="1">
        <text>ATP-dependent breakage, passage and rejoining of double-stranded DNA.</text>
        <dbReference type="EC" id="5.6.2.2"/>
    </reaction>
</comment>
<feature type="non-terminal residue" evidence="9">
    <location>
        <position position="1"/>
    </location>
</feature>
<proteinExistence type="inferred from homology"/>
<name>X0WM72_9ZZZZ</name>
<feature type="domain" description="DNA gyrase B subunit C-terminal" evidence="8">
    <location>
        <begin position="96"/>
        <end position="156"/>
    </location>
</feature>
<evidence type="ECO:0000256" key="1">
    <source>
        <dbReference type="ARBA" id="ARBA00000185"/>
    </source>
</evidence>
<dbReference type="GO" id="GO:0003677">
    <property type="term" value="F:DNA binding"/>
    <property type="evidence" value="ECO:0007669"/>
    <property type="project" value="UniProtKB-KW"/>
</dbReference>
<dbReference type="AlphaFoldDB" id="X0WM72"/>
<gene>
    <name evidence="9" type="ORF">S01H1_51747</name>
</gene>
<dbReference type="InterPro" id="IPR013759">
    <property type="entry name" value="Topo_IIA_B_C"/>
</dbReference>
<dbReference type="EMBL" id="BARS01033413">
    <property type="protein sequence ID" value="GAG25608.1"/>
    <property type="molecule type" value="Genomic_DNA"/>
</dbReference>
<dbReference type="Pfam" id="PF00986">
    <property type="entry name" value="DNA_gyraseB_C"/>
    <property type="match status" value="1"/>
</dbReference>
<keyword evidence="7" id="KW-0413">Isomerase</keyword>
<dbReference type="InterPro" id="IPR013760">
    <property type="entry name" value="Topo_IIA-like_dom_sf"/>
</dbReference>
<keyword evidence="4" id="KW-0067">ATP-binding</keyword>
<dbReference type="PANTHER" id="PTHR45866">
    <property type="entry name" value="DNA GYRASE/TOPOISOMERASE SUBUNIT B"/>
    <property type="match status" value="1"/>
</dbReference>
<evidence type="ECO:0000256" key="7">
    <source>
        <dbReference type="ARBA" id="ARBA00023235"/>
    </source>
</evidence>
<protein>
    <recommendedName>
        <fullName evidence="8">DNA gyrase B subunit C-terminal domain-containing protein</fullName>
    </recommendedName>
</protein>
<evidence type="ECO:0000256" key="3">
    <source>
        <dbReference type="ARBA" id="ARBA00022741"/>
    </source>
</evidence>
<evidence type="ECO:0000256" key="2">
    <source>
        <dbReference type="ARBA" id="ARBA00010708"/>
    </source>
</evidence>
<dbReference type="PANTHER" id="PTHR45866:SF1">
    <property type="entry name" value="DNA GYRASE SUBUNIT B, MITOCHONDRIAL"/>
    <property type="match status" value="1"/>
</dbReference>
<dbReference type="GO" id="GO:0003918">
    <property type="term" value="F:DNA topoisomerase type II (double strand cut, ATP-hydrolyzing) activity"/>
    <property type="evidence" value="ECO:0007669"/>
    <property type="project" value="UniProtKB-EC"/>
</dbReference>
<keyword evidence="3" id="KW-0547">Nucleotide-binding</keyword>
<dbReference type="InterPro" id="IPR002288">
    <property type="entry name" value="DNA_gyrase_B_C"/>
</dbReference>
<evidence type="ECO:0000256" key="6">
    <source>
        <dbReference type="ARBA" id="ARBA00023125"/>
    </source>
</evidence>